<feature type="domain" description="Protein kinase" evidence="3">
    <location>
        <begin position="1788"/>
        <end position="2216"/>
    </location>
</feature>
<evidence type="ECO:0000313" key="4">
    <source>
        <dbReference type="EMBL" id="KAK2953800.1"/>
    </source>
</evidence>
<dbReference type="SUPFAM" id="SSF56112">
    <property type="entry name" value="Protein kinase-like (PK-like)"/>
    <property type="match status" value="1"/>
</dbReference>
<evidence type="ECO:0000259" key="3">
    <source>
        <dbReference type="PROSITE" id="PS50011"/>
    </source>
</evidence>
<dbReference type="Proteomes" id="UP001281761">
    <property type="component" value="Unassembled WGS sequence"/>
</dbReference>
<feature type="region of interest" description="Disordered" evidence="1">
    <location>
        <begin position="1882"/>
        <end position="1905"/>
    </location>
</feature>
<dbReference type="PROSITE" id="PS50011">
    <property type="entry name" value="PROTEIN_KINASE_DOM"/>
    <property type="match status" value="1"/>
</dbReference>
<evidence type="ECO:0000313" key="5">
    <source>
        <dbReference type="Proteomes" id="UP001281761"/>
    </source>
</evidence>
<dbReference type="InterPro" id="IPR000719">
    <property type="entry name" value="Prot_kinase_dom"/>
</dbReference>
<evidence type="ECO:0000256" key="1">
    <source>
        <dbReference type="SAM" id="MobiDB-lite"/>
    </source>
</evidence>
<accession>A0ABQ9XSQ9</accession>
<comment type="caution">
    <text evidence="4">The sequence shown here is derived from an EMBL/GenBank/DDBJ whole genome shotgun (WGS) entry which is preliminary data.</text>
</comment>
<keyword evidence="2" id="KW-0472">Membrane</keyword>
<keyword evidence="2" id="KW-1133">Transmembrane helix</keyword>
<dbReference type="InterPro" id="IPR011050">
    <property type="entry name" value="Pectin_lyase_fold/virulence"/>
</dbReference>
<dbReference type="InterPro" id="IPR001245">
    <property type="entry name" value="Ser-Thr/Tyr_kinase_cat_dom"/>
</dbReference>
<protein>
    <recommendedName>
        <fullName evidence="3">Protein kinase domain-containing protein</fullName>
    </recommendedName>
</protein>
<dbReference type="InterPro" id="IPR011009">
    <property type="entry name" value="Kinase-like_dom_sf"/>
</dbReference>
<dbReference type="EMBL" id="JARBJD010000086">
    <property type="protein sequence ID" value="KAK2953800.1"/>
    <property type="molecule type" value="Genomic_DNA"/>
</dbReference>
<keyword evidence="5" id="KW-1185">Reference proteome</keyword>
<dbReference type="Gene3D" id="1.10.510.10">
    <property type="entry name" value="Transferase(Phosphotransferase) domain 1"/>
    <property type="match status" value="1"/>
</dbReference>
<gene>
    <name evidence="4" type="ORF">BLNAU_11203</name>
</gene>
<dbReference type="SUPFAM" id="SSF51126">
    <property type="entry name" value="Pectin lyase-like"/>
    <property type="match status" value="1"/>
</dbReference>
<sequence>MSQTVSGCDVDECMNHFSGTAVHEINFGGSTLCANSSFANCHSTTLLASPRTSEATPNEDVEYTDEDYENSVGQILSPVTSTEYRVIVVRCTFCDMTSTFGAAIFIYNKTVQLSVSSSSFARCRTNVGSDGDGGAIYVSQASISPDHPGISSIDKCSFSDCSATDAGGSACLCKTNKQVTDSYFEDSSAKRGGGLFFEDAHVTISNVSFIACHASRAGGLHYSWWLTASYTASLSVSSVSYRDCYATEYLDSRDFFTGAAVTAILTTDEMKDCDSSSGLDNTWSFYLNKPHDRSLIPLVEKGTTIVGKSVTVAGNVATIEVETEKKMSGTMAVLLSGPAVPRLVFIEFADSTIGSGTAAVGSGQILPADTDFEVKSVVMPGWTFDNFVFGGSSTLLDANTTELTLNGVGLREGNYWMLIWDGSSSSSEVEVSLTLSGTTTLTGRAPLYPSTAVGLVGWGTKYRVIEVGRELKGEKRTIVVNGTVEFTTPVEPARIEEARCSLNGRKDEVIVCLVGRQLSDGNHLLFLRHSGIEMPMNTEIFNVSETRFFAKFGVGWKDNKTHLEYGAEYEIFTVTNGTSSFDTSAQPMFIVPQPPLILSIDVPQSVSSSSFVFAVTGSDLPSGKTYLVSLSSGHSFSLTFTSTTEGCSTVPIGGSEDVKFGTDDKMTSVILVEAGKEWEFVLFNATSFTTPAGPTLSLISCDFAPSDLNSVILSLTTRLMPSETFTLRLSLTLTPSKTVDVPISFTSADSGIAKVEVYNTSDSLEYGCSYSIVEMWSENVVAVVNAPAFSLPPSPVRIEGASCSLGGEKNQSAIVLLSGVKLGGGKKFNLTVQKMIGSTPSSPNIVLSGTLTGNGLSTTHSHCELIFGESPPLLSFGTTYLLTDFAVESSICVMNSGLNFTVPLEPSRLIELDEDVKYGSGDKTIEVSLSGIGLDGEYEVIFSVNGSETAIVALNATFDSSSKGKLKGTLFDTCSPSLVDLSYSTNYSVIGVSFGSIPILFEDGLSFKTIAEPSRLVRIEASEFVDSLKTTIKLSFSSVALPIKNTVTLTLESDDLGATSSDDRVLMIETDENGQLKLISAKLNPFETDSFKKSSQLEFGRNYKVKSLSTTSFGLIHFEKEETRFITPSEPSRIVGVVEVEQSNVNKIELKLKGRMMSAGQVTITLKNSQSSKRTVSFAGGQDSDESTSFSFLLFGEDKELEYGTRYDVVSVVSTVTSQPILMDEDVGFSTSTEPFRIVDGEATLNSQRTRVIMRLSGRCIPDSSFNVILNDGRTNSEVVVGGRKEEGEIVMEGCVDGSELPRLVCGVTYFVTRVEKVGGEVGSELSAVIEEGVNVTIPFPPKVLSGRFVNVSSLWTEAELELTGEWLDLRGVFEVCLNNTMTIDALFTDASSGGSVSSFRFGRKGELEFGKSYSLEWIRKKGDPNEIVVCDGVTLAAIAKPELFVIHSDESSLDTSDFCGTKEKACHSISDVFRIVRGIGFSQIEVILDTLSEIGEGIDLNGGSLSFERGGIGEPMLLVPSSAESSFDETPGSGLIHVGGGMFELRDVDVNISVSSSSFVFVSVVDGTLMIRDSSLFLSSSPSSHQSISKESLCSWKSGVISVLNTSTQISRTVLHSLWFGGISMRGGNMTVESTTFRDNSPGDSEFPSCRQNIACSEGGEIVIGSLNGGDGSTEGSSSWISALDCSVKSSVVSESSPLFIPSLLSSSSSVSLRKKEKSFVFDLVGTELIPCGLSILVFEFDGKTNRTGNWVEFSSDSLSVSKWNESNVIFTLPQSSLAKLDSSMEWRSHFVFGSNESTSAVVVQMSLSDKRAQNAVKSLVWVIPVICSVVALLIVIFVVVLCCRKKTKGKKEQKEMKSEPDEMDDEKYEVEDTLGESSVGAIRNNTAEGQMQKDKSDEKTSEIGRGVGGGEMVCVMACEGEFKTEMRPRCETLFSRLHKQSSGTSGMSRAEKGAILAKIVRGLRMAGQSNVTNWILTNVSPHNISIDGSDRVFLKMKEPELSHPQAGIPVVLPSHEQQIERPEICPATEQGKLGIGESGAGNQSLLPSDATVDRAHSSNMASILPQNDSFFRGLEGMKGVSGMRGLNGMTTENGVRRDGGSGITLEGSSLLNEKSNEDVRWASPETTDKLAVVDQEKAAVFSLGILLWEMETEAVPFGELDGMNAHRQLGTGAELDMTKVSSSQAEVIRQCMRLNPVERPSLSTVASLLGISLLDSTKEETEQTVAHITN</sequence>
<organism evidence="4 5">
    <name type="scientific">Blattamonas nauphoetae</name>
    <dbReference type="NCBI Taxonomy" id="2049346"/>
    <lineage>
        <taxon>Eukaryota</taxon>
        <taxon>Metamonada</taxon>
        <taxon>Preaxostyla</taxon>
        <taxon>Oxymonadida</taxon>
        <taxon>Blattamonas</taxon>
    </lineage>
</organism>
<feature type="transmembrane region" description="Helical" evidence="2">
    <location>
        <begin position="1821"/>
        <end position="1845"/>
    </location>
</feature>
<dbReference type="Pfam" id="PF07714">
    <property type="entry name" value="PK_Tyr_Ser-Thr"/>
    <property type="match status" value="1"/>
</dbReference>
<keyword evidence="2" id="KW-0812">Transmembrane</keyword>
<proteinExistence type="predicted"/>
<evidence type="ECO:0000256" key="2">
    <source>
        <dbReference type="SAM" id="Phobius"/>
    </source>
</evidence>
<feature type="compositionally biased region" description="Basic and acidic residues" evidence="1">
    <location>
        <begin position="1893"/>
        <end position="1904"/>
    </location>
</feature>
<name>A0ABQ9XSQ9_9EUKA</name>
<reference evidence="4 5" key="1">
    <citation type="journal article" date="2022" name="bioRxiv">
        <title>Genomics of Preaxostyla Flagellates Illuminates Evolutionary Transitions and the Path Towards Mitochondrial Loss.</title>
        <authorList>
            <person name="Novak L.V.F."/>
            <person name="Treitli S.C."/>
            <person name="Pyrih J."/>
            <person name="Halakuc P."/>
            <person name="Pipaliya S.V."/>
            <person name="Vacek V."/>
            <person name="Brzon O."/>
            <person name="Soukal P."/>
            <person name="Eme L."/>
            <person name="Dacks J.B."/>
            <person name="Karnkowska A."/>
            <person name="Elias M."/>
            <person name="Hampl V."/>
        </authorList>
    </citation>
    <scope>NUCLEOTIDE SEQUENCE [LARGE SCALE GENOMIC DNA]</scope>
    <source>
        <strain evidence="4">NAU3</strain>
        <tissue evidence="4">Gut</tissue>
    </source>
</reference>
<feature type="region of interest" description="Disordered" evidence="1">
    <location>
        <begin position="2083"/>
        <end position="2109"/>
    </location>
</feature>